<evidence type="ECO:0000313" key="2">
    <source>
        <dbReference type="EMBL" id="KAK7021235.1"/>
    </source>
</evidence>
<feature type="chain" id="PRO_5043407243" description="Secreted protein" evidence="1">
    <location>
        <begin position="21"/>
        <end position="73"/>
    </location>
</feature>
<reference evidence="2 3" key="1">
    <citation type="journal article" date="2024" name="J Genomics">
        <title>Draft genome sequencing and assembly of Favolaschia claudopus CIRM-BRFM 2984 isolated from oak limbs.</title>
        <authorList>
            <person name="Navarro D."/>
            <person name="Drula E."/>
            <person name="Chaduli D."/>
            <person name="Cazenave R."/>
            <person name="Ahrendt S."/>
            <person name="Wang J."/>
            <person name="Lipzen A."/>
            <person name="Daum C."/>
            <person name="Barry K."/>
            <person name="Grigoriev I.V."/>
            <person name="Favel A."/>
            <person name="Rosso M.N."/>
            <person name="Martin F."/>
        </authorList>
    </citation>
    <scope>NUCLEOTIDE SEQUENCE [LARGE SCALE GENOMIC DNA]</scope>
    <source>
        <strain evidence="2 3">CIRM-BRFM 2984</strain>
    </source>
</reference>
<evidence type="ECO:0008006" key="4">
    <source>
        <dbReference type="Google" id="ProtNLM"/>
    </source>
</evidence>
<keyword evidence="1" id="KW-0732">Signal</keyword>
<evidence type="ECO:0000256" key="1">
    <source>
        <dbReference type="SAM" id="SignalP"/>
    </source>
</evidence>
<comment type="caution">
    <text evidence="2">The sequence shown here is derived from an EMBL/GenBank/DDBJ whole genome shotgun (WGS) entry which is preliminary data.</text>
</comment>
<sequence>MYNGGQLSLVFLRMVNVVCAQDTSSASWYIDVTTNLRRHDLGKLSGMEWLNREEPGWSDLGRVGLKERRERAG</sequence>
<dbReference type="AlphaFoldDB" id="A0AAW0B921"/>
<organism evidence="2 3">
    <name type="scientific">Favolaschia claudopus</name>
    <dbReference type="NCBI Taxonomy" id="2862362"/>
    <lineage>
        <taxon>Eukaryota</taxon>
        <taxon>Fungi</taxon>
        <taxon>Dikarya</taxon>
        <taxon>Basidiomycota</taxon>
        <taxon>Agaricomycotina</taxon>
        <taxon>Agaricomycetes</taxon>
        <taxon>Agaricomycetidae</taxon>
        <taxon>Agaricales</taxon>
        <taxon>Marasmiineae</taxon>
        <taxon>Mycenaceae</taxon>
        <taxon>Favolaschia</taxon>
    </lineage>
</organism>
<dbReference type="EMBL" id="JAWWNJ010000039">
    <property type="protein sequence ID" value="KAK7021235.1"/>
    <property type="molecule type" value="Genomic_DNA"/>
</dbReference>
<keyword evidence="3" id="KW-1185">Reference proteome</keyword>
<feature type="signal peptide" evidence="1">
    <location>
        <begin position="1"/>
        <end position="20"/>
    </location>
</feature>
<accession>A0AAW0B921</accession>
<gene>
    <name evidence="2" type="ORF">R3P38DRAFT_1156132</name>
</gene>
<proteinExistence type="predicted"/>
<name>A0AAW0B921_9AGAR</name>
<evidence type="ECO:0000313" key="3">
    <source>
        <dbReference type="Proteomes" id="UP001362999"/>
    </source>
</evidence>
<protein>
    <recommendedName>
        <fullName evidence="4">Secreted protein</fullName>
    </recommendedName>
</protein>
<dbReference type="Proteomes" id="UP001362999">
    <property type="component" value="Unassembled WGS sequence"/>
</dbReference>